<dbReference type="Proteomes" id="UP000813462">
    <property type="component" value="Unassembled WGS sequence"/>
</dbReference>
<comment type="caution">
    <text evidence="1">The sequence shown here is derived from an EMBL/GenBank/DDBJ whole genome shotgun (WGS) entry which is preliminary data.</text>
</comment>
<evidence type="ECO:0000313" key="1">
    <source>
        <dbReference type="EMBL" id="KAH7514534.1"/>
    </source>
</evidence>
<sequence>MAFAQTTRLFCSWLGTDGPEALVTEPGDSRLVEIFVCYYWKEIELLSKPGSILVEIRNANQLCFPNFDEPHQPNFDQEMYCKFVKNFPACFELEN</sequence>
<organism evidence="1 2">
    <name type="scientific">Ziziphus jujuba var. spinosa</name>
    <dbReference type="NCBI Taxonomy" id="714518"/>
    <lineage>
        <taxon>Eukaryota</taxon>
        <taxon>Viridiplantae</taxon>
        <taxon>Streptophyta</taxon>
        <taxon>Embryophyta</taxon>
        <taxon>Tracheophyta</taxon>
        <taxon>Spermatophyta</taxon>
        <taxon>Magnoliopsida</taxon>
        <taxon>eudicotyledons</taxon>
        <taxon>Gunneridae</taxon>
        <taxon>Pentapetalae</taxon>
        <taxon>rosids</taxon>
        <taxon>fabids</taxon>
        <taxon>Rosales</taxon>
        <taxon>Rhamnaceae</taxon>
        <taxon>Paliureae</taxon>
        <taxon>Ziziphus</taxon>
    </lineage>
</organism>
<dbReference type="AlphaFoldDB" id="A0A978UIA3"/>
<gene>
    <name evidence="1" type="ORF">FEM48_Zijuj11G0099600</name>
</gene>
<reference evidence="1" key="1">
    <citation type="journal article" date="2021" name="Front. Plant Sci.">
        <title>Chromosome-Scale Genome Assembly for Chinese Sour Jujube and Insights Into Its Genome Evolution and Domestication Signature.</title>
        <authorList>
            <person name="Shen L.-Y."/>
            <person name="Luo H."/>
            <person name="Wang X.-L."/>
            <person name="Wang X.-M."/>
            <person name="Qiu X.-J."/>
            <person name="Liu H."/>
            <person name="Zhou S.-S."/>
            <person name="Jia K.-H."/>
            <person name="Nie S."/>
            <person name="Bao Y.-T."/>
            <person name="Zhang R.-G."/>
            <person name="Yun Q.-Z."/>
            <person name="Chai Y.-H."/>
            <person name="Lu J.-Y."/>
            <person name="Li Y."/>
            <person name="Zhao S.-W."/>
            <person name="Mao J.-F."/>
            <person name="Jia S.-G."/>
            <person name="Mao Y.-M."/>
        </authorList>
    </citation>
    <scope>NUCLEOTIDE SEQUENCE</scope>
    <source>
        <strain evidence="1">AT0</strain>
        <tissue evidence="1">Leaf</tissue>
    </source>
</reference>
<evidence type="ECO:0000313" key="2">
    <source>
        <dbReference type="Proteomes" id="UP000813462"/>
    </source>
</evidence>
<name>A0A978UIA3_ZIZJJ</name>
<accession>A0A978UIA3</accession>
<protein>
    <submittedName>
        <fullName evidence="1">Uncharacterized protein</fullName>
    </submittedName>
</protein>
<dbReference type="EMBL" id="JAEACU010000011">
    <property type="protein sequence ID" value="KAH7514534.1"/>
    <property type="molecule type" value="Genomic_DNA"/>
</dbReference>
<proteinExistence type="predicted"/>